<protein>
    <recommendedName>
        <fullName evidence="4">DUF3592 domain-containing protein</fullName>
    </recommendedName>
</protein>
<accession>A0ABS0J0V6</accession>
<evidence type="ECO:0000256" key="1">
    <source>
        <dbReference type="SAM" id="MobiDB-lite"/>
    </source>
</evidence>
<comment type="caution">
    <text evidence="2">The sequence shown here is derived from an EMBL/GenBank/DDBJ whole genome shotgun (WGS) entry which is preliminary data.</text>
</comment>
<gene>
    <name evidence="2" type="ORF">FVW20_03070</name>
</gene>
<name>A0ABS0J0V6_9BACT</name>
<reference evidence="2 3" key="1">
    <citation type="submission" date="2019-08" db="EMBL/GenBank/DDBJ databases">
        <authorList>
            <person name="Luo N."/>
        </authorList>
    </citation>
    <scope>NUCLEOTIDE SEQUENCE [LARGE SCALE GENOMIC DNA]</scope>
    <source>
        <strain evidence="2 3">NCIMB 9442</strain>
    </source>
</reference>
<keyword evidence="3" id="KW-1185">Reference proteome</keyword>
<evidence type="ECO:0000313" key="2">
    <source>
        <dbReference type="EMBL" id="MBG3876034.1"/>
    </source>
</evidence>
<organism evidence="2 3">
    <name type="scientific">Nitratidesulfovibrio oxamicus</name>
    <dbReference type="NCBI Taxonomy" id="32016"/>
    <lineage>
        <taxon>Bacteria</taxon>
        <taxon>Pseudomonadati</taxon>
        <taxon>Thermodesulfobacteriota</taxon>
        <taxon>Desulfovibrionia</taxon>
        <taxon>Desulfovibrionales</taxon>
        <taxon>Desulfovibrionaceae</taxon>
        <taxon>Nitratidesulfovibrio</taxon>
    </lineage>
</organism>
<dbReference type="Proteomes" id="UP001194469">
    <property type="component" value="Unassembled WGS sequence"/>
</dbReference>
<sequence length="278" mass="30003">MTRSVHLARLHRRSGKVALLLLLVCALSLVDGLAGRMQQGFNRTDALPGGEYPVSGPLPPQTETIEDMVIEGGTDDRQVRLVPYEIYSGYWLGGKMWRGAIKVGTSPASGEYVIRVHDKYGEKQNPTLIFAVVVWPDEATMKANAPERLTRWFGIDPFGLSALVLPFAFLAGLGNFMLGRAWSRVLLSERSAEIYKLLPAPDGGGKDVTFGLGVQHGASPGMRCSIRRPDGTPVGEARVVECTARDCVARVPHDLNVQPGDVVTLPGTGAQPAETRSA</sequence>
<evidence type="ECO:0008006" key="4">
    <source>
        <dbReference type="Google" id="ProtNLM"/>
    </source>
</evidence>
<evidence type="ECO:0000313" key="3">
    <source>
        <dbReference type="Proteomes" id="UP001194469"/>
    </source>
</evidence>
<feature type="region of interest" description="Disordered" evidence="1">
    <location>
        <begin position="259"/>
        <end position="278"/>
    </location>
</feature>
<dbReference type="EMBL" id="VRYY01000066">
    <property type="protein sequence ID" value="MBG3876034.1"/>
    <property type="molecule type" value="Genomic_DNA"/>
</dbReference>
<proteinExistence type="predicted"/>
<dbReference type="RefSeq" id="WP_196608251.1">
    <property type="nucleotide sequence ID" value="NZ_VRYY01000066.1"/>
</dbReference>